<dbReference type="CDD" id="cd00398">
    <property type="entry name" value="Aldolase_II"/>
    <property type="match status" value="1"/>
</dbReference>
<dbReference type="EC" id="5.1.3.4" evidence="4 9"/>
<dbReference type="InterPro" id="IPR004661">
    <property type="entry name" value="AraD"/>
</dbReference>
<dbReference type="SUPFAM" id="SSF53639">
    <property type="entry name" value="AraD/HMP-PK domain-like"/>
    <property type="match status" value="1"/>
</dbReference>
<evidence type="ECO:0000256" key="8">
    <source>
        <dbReference type="ARBA" id="ARBA00023277"/>
    </source>
</evidence>
<keyword evidence="6" id="KW-0862">Zinc</keyword>
<evidence type="ECO:0000256" key="1">
    <source>
        <dbReference type="ARBA" id="ARBA00001726"/>
    </source>
</evidence>
<proteinExistence type="inferred from homology"/>
<dbReference type="NCBIfam" id="NF006047">
    <property type="entry name" value="PRK08193.1"/>
    <property type="match status" value="1"/>
</dbReference>
<reference evidence="12" key="1">
    <citation type="journal article" date="2019" name="Int. J. Syst. Evol. Microbiol.">
        <title>The Global Catalogue of Microorganisms (GCM) 10K type strain sequencing project: providing services to taxonomists for standard genome sequencing and annotation.</title>
        <authorList>
            <consortium name="The Broad Institute Genomics Platform"/>
            <consortium name="The Broad Institute Genome Sequencing Center for Infectious Disease"/>
            <person name="Wu L."/>
            <person name="Ma J."/>
        </authorList>
    </citation>
    <scope>NUCLEOTIDE SEQUENCE [LARGE SCALE GENOMIC DNA]</scope>
    <source>
        <strain evidence="12">CCUG 53270</strain>
    </source>
</reference>
<keyword evidence="7 11" id="KW-0413">Isomerase</keyword>
<dbReference type="InterPro" id="IPR001303">
    <property type="entry name" value="Aldolase_II/adducin_N"/>
</dbReference>
<sequence length="230" mass="25405">MLLQLKQAVWEANLDLPKYGLVTFTWGNVSGIDREQGLVVIKPSGVPYEELKPEDLVVVDLEGNIVEGKLRPSSDTPTHLVLYKAFPQIGGIVHTHSPWATSWAQAGKGIPALGTTHADYFYGEVPCTRAMTEAEIQGAYELETGNVIVETFRGRDPLQVPGVLVHSHAPFNWGKDPHQAVHNAVVLEEVAKIGYHTIALNTHVPSMDQTLLDRHFLRKHGANAYYGQKQ</sequence>
<protein>
    <recommendedName>
        <fullName evidence="4 9">L-ribulose-5-phosphate 4-epimerase</fullName>
        <ecNumber evidence="4 9">5.1.3.4</ecNumber>
    </recommendedName>
</protein>
<evidence type="ECO:0000313" key="11">
    <source>
        <dbReference type="EMBL" id="MFD1223806.1"/>
    </source>
</evidence>
<dbReference type="RefSeq" id="WP_079910841.1">
    <property type="nucleotide sequence ID" value="NZ_BAABJG010000014.1"/>
</dbReference>
<dbReference type="EMBL" id="JBHTLU010000036">
    <property type="protein sequence ID" value="MFD1223806.1"/>
    <property type="molecule type" value="Genomic_DNA"/>
</dbReference>
<evidence type="ECO:0000256" key="3">
    <source>
        <dbReference type="ARBA" id="ARBA00010037"/>
    </source>
</evidence>
<accession>A0ABW3UTV2</accession>
<dbReference type="PANTHER" id="PTHR22789:SF8">
    <property type="entry name" value="L-RIBULOSE-5-PHOSPHATE 4-EPIMERASE SGBE"/>
    <property type="match status" value="1"/>
</dbReference>
<evidence type="ECO:0000256" key="5">
    <source>
        <dbReference type="ARBA" id="ARBA00022723"/>
    </source>
</evidence>
<comment type="similarity">
    <text evidence="3">Belongs to the aldolase class II family. AraD/FucA subfamily.</text>
</comment>
<comment type="catalytic activity">
    <reaction evidence="1">
        <text>L-ribulose 5-phosphate = D-xylulose 5-phosphate</text>
        <dbReference type="Rhea" id="RHEA:22368"/>
        <dbReference type="ChEBI" id="CHEBI:57737"/>
        <dbReference type="ChEBI" id="CHEBI:58226"/>
        <dbReference type="EC" id="5.1.3.4"/>
    </reaction>
</comment>
<dbReference type="InterPro" id="IPR036409">
    <property type="entry name" value="Aldolase_II/adducin_N_sf"/>
</dbReference>
<dbReference type="Pfam" id="PF00596">
    <property type="entry name" value="Aldolase_II"/>
    <property type="match status" value="1"/>
</dbReference>
<name>A0ABW3UTV2_9BACL</name>
<gene>
    <name evidence="11" type="primary">araD</name>
    <name evidence="11" type="ORF">ACFQ4B_27150</name>
</gene>
<dbReference type="NCBIfam" id="TIGR00760">
    <property type="entry name" value="araD"/>
    <property type="match status" value="1"/>
</dbReference>
<dbReference type="NCBIfam" id="NF009003">
    <property type="entry name" value="PRK12348.1"/>
    <property type="match status" value="1"/>
</dbReference>
<evidence type="ECO:0000256" key="7">
    <source>
        <dbReference type="ARBA" id="ARBA00023235"/>
    </source>
</evidence>
<evidence type="ECO:0000256" key="6">
    <source>
        <dbReference type="ARBA" id="ARBA00022833"/>
    </source>
</evidence>
<evidence type="ECO:0000259" key="10">
    <source>
        <dbReference type="SMART" id="SM01007"/>
    </source>
</evidence>
<keyword evidence="12" id="KW-1185">Reference proteome</keyword>
<keyword evidence="5" id="KW-0479">Metal-binding</keyword>
<dbReference type="PANTHER" id="PTHR22789">
    <property type="entry name" value="FUCULOSE PHOSPHATE ALDOLASE"/>
    <property type="match status" value="1"/>
</dbReference>
<dbReference type="InterPro" id="IPR050197">
    <property type="entry name" value="Aldolase_class_II_sugar_metab"/>
</dbReference>
<evidence type="ECO:0000313" key="12">
    <source>
        <dbReference type="Proteomes" id="UP001597180"/>
    </source>
</evidence>
<dbReference type="SMART" id="SM01007">
    <property type="entry name" value="Aldolase_II"/>
    <property type="match status" value="1"/>
</dbReference>
<comment type="cofactor">
    <cofactor evidence="2">
        <name>Zn(2+)</name>
        <dbReference type="ChEBI" id="CHEBI:29105"/>
    </cofactor>
</comment>
<dbReference type="Proteomes" id="UP001597180">
    <property type="component" value="Unassembled WGS sequence"/>
</dbReference>
<evidence type="ECO:0000256" key="4">
    <source>
        <dbReference type="ARBA" id="ARBA00013186"/>
    </source>
</evidence>
<organism evidence="11 12">
    <name type="scientific">Paenibacillus vulneris</name>
    <dbReference type="NCBI Taxonomy" id="1133364"/>
    <lineage>
        <taxon>Bacteria</taxon>
        <taxon>Bacillati</taxon>
        <taxon>Bacillota</taxon>
        <taxon>Bacilli</taxon>
        <taxon>Bacillales</taxon>
        <taxon>Paenibacillaceae</taxon>
        <taxon>Paenibacillus</taxon>
    </lineage>
</organism>
<dbReference type="Gene3D" id="3.40.225.10">
    <property type="entry name" value="Class II aldolase/adducin N-terminal domain"/>
    <property type="match status" value="1"/>
</dbReference>
<dbReference type="GO" id="GO:0008742">
    <property type="term" value="F:L-ribulose-phosphate 4-epimerase activity"/>
    <property type="evidence" value="ECO:0007669"/>
    <property type="project" value="UniProtKB-EC"/>
</dbReference>
<comment type="caution">
    <text evidence="11">The sequence shown here is derived from an EMBL/GenBank/DDBJ whole genome shotgun (WGS) entry which is preliminary data.</text>
</comment>
<feature type="domain" description="Class II aldolase/adducin N-terminal" evidence="10">
    <location>
        <begin position="7"/>
        <end position="195"/>
    </location>
</feature>
<evidence type="ECO:0000256" key="2">
    <source>
        <dbReference type="ARBA" id="ARBA00001947"/>
    </source>
</evidence>
<evidence type="ECO:0000256" key="9">
    <source>
        <dbReference type="NCBIfam" id="TIGR00760"/>
    </source>
</evidence>
<keyword evidence="8" id="KW-0119">Carbohydrate metabolism</keyword>